<accession>A0A4Y2X4I4</accession>
<feature type="non-terminal residue" evidence="1">
    <location>
        <position position="76"/>
    </location>
</feature>
<organism evidence="1 3">
    <name type="scientific">Araneus ventricosus</name>
    <name type="common">Orbweaver spider</name>
    <name type="synonym">Epeira ventricosa</name>
    <dbReference type="NCBI Taxonomy" id="182803"/>
    <lineage>
        <taxon>Eukaryota</taxon>
        <taxon>Metazoa</taxon>
        <taxon>Ecdysozoa</taxon>
        <taxon>Arthropoda</taxon>
        <taxon>Chelicerata</taxon>
        <taxon>Arachnida</taxon>
        <taxon>Araneae</taxon>
        <taxon>Araneomorphae</taxon>
        <taxon>Entelegynae</taxon>
        <taxon>Araneoidea</taxon>
        <taxon>Araneidae</taxon>
        <taxon>Araneus</taxon>
    </lineage>
</organism>
<name>A0A4Y2X4I4_ARAVE</name>
<comment type="caution">
    <text evidence="1">The sequence shown here is derived from an EMBL/GenBank/DDBJ whole genome shotgun (WGS) entry which is preliminary data.</text>
</comment>
<evidence type="ECO:0000313" key="1">
    <source>
        <dbReference type="EMBL" id="GBO44451.1"/>
    </source>
</evidence>
<dbReference type="EMBL" id="BGPR01071189">
    <property type="protein sequence ID" value="GBO44454.1"/>
    <property type="molecule type" value="Genomic_DNA"/>
</dbReference>
<sequence>MTVQVSSLSSEHGLSVVICGNHESEPIYKIGSPCSECPEGTCCGDSCSGYYRGLCRNSSWVIAPPEGSQQPESAYE</sequence>
<evidence type="ECO:0000313" key="2">
    <source>
        <dbReference type="EMBL" id="GBO44454.1"/>
    </source>
</evidence>
<protein>
    <submittedName>
        <fullName evidence="1">Uncharacterized protein</fullName>
    </submittedName>
</protein>
<dbReference type="Proteomes" id="UP000499080">
    <property type="component" value="Unassembled WGS sequence"/>
</dbReference>
<keyword evidence="3" id="KW-1185">Reference proteome</keyword>
<dbReference type="EMBL" id="BGPR01071183">
    <property type="protein sequence ID" value="GBO44451.1"/>
    <property type="molecule type" value="Genomic_DNA"/>
</dbReference>
<reference evidence="1 3" key="1">
    <citation type="journal article" date="2019" name="Sci. Rep.">
        <title>Orb-weaving spider Araneus ventricosus genome elucidates the spidroin gene catalogue.</title>
        <authorList>
            <person name="Kono N."/>
            <person name="Nakamura H."/>
            <person name="Ohtoshi R."/>
            <person name="Moran D.A.P."/>
            <person name="Shinohara A."/>
            <person name="Yoshida Y."/>
            <person name="Fujiwara M."/>
            <person name="Mori M."/>
            <person name="Tomita M."/>
            <person name="Arakawa K."/>
        </authorList>
    </citation>
    <scope>NUCLEOTIDE SEQUENCE [LARGE SCALE GENOMIC DNA]</scope>
</reference>
<dbReference type="AlphaFoldDB" id="A0A4Y2X4I4"/>
<gene>
    <name evidence="1" type="ORF">AVEN_102037_1</name>
    <name evidence="2" type="ORF">AVEN_163426_1</name>
</gene>
<evidence type="ECO:0000313" key="3">
    <source>
        <dbReference type="Proteomes" id="UP000499080"/>
    </source>
</evidence>
<proteinExistence type="predicted"/>
<dbReference type="OrthoDB" id="337038at2759"/>